<feature type="transmembrane region" description="Helical" evidence="1">
    <location>
        <begin position="6"/>
        <end position="29"/>
    </location>
</feature>
<dbReference type="OrthoDB" id="7825164at2759"/>
<name>A0A0J9RIZ4_DROSI</name>
<proteinExistence type="predicted"/>
<dbReference type="Proteomes" id="UP000035880">
    <property type="component" value="Chromosome 2R"/>
</dbReference>
<dbReference type="AlphaFoldDB" id="A0A0J9RIZ4"/>
<reference evidence="2" key="2">
    <citation type="submission" date="2014-06" db="EMBL/GenBank/DDBJ databases">
        <authorList>
            <person name="Hu T."/>
            <person name="Eisen M.B."/>
            <person name="Thornton K.R."/>
            <person name="Andolfatto P."/>
        </authorList>
    </citation>
    <scope>NUCLEOTIDE SEQUENCE</scope>
    <source>
        <strain evidence="2">W501</strain>
    </source>
</reference>
<keyword evidence="1" id="KW-0812">Transmembrane</keyword>
<dbReference type="Bgee" id="FBgn0270311">
    <property type="expression patterns" value="Expressed in embryo and 2 other cell types or tissues"/>
</dbReference>
<dbReference type="KEGG" id="dsi:Dsimw501_GD29021"/>
<evidence type="ECO:0000256" key="1">
    <source>
        <dbReference type="SAM" id="Phobius"/>
    </source>
</evidence>
<keyword evidence="1" id="KW-1133">Transmembrane helix</keyword>
<evidence type="ECO:0000313" key="2">
    <source>
        <dbReference type="EMBL" id="KMY95958.1"/>
    </source>
</evidence>
<dbReference type="EMBL" id="CM002911">
    <property type="protein sequence ID" value="KMY95958.1"/>
    <property type="molecule type" value="Genomic_DNA"/>
</dbReference>
<protein>
    <submittedName>
        <fullName evidence="2">Uncharacterized protein</fullName>
    </submittedName>
</protein>
<reference evidence="2" key="1">
    <citation type="journal article" date="2013" name="Genome Res.">
        <title>A second-generation assembly of the Drosophila simulans genome provides new insights into patterns of lineage-specific divergence.</title>
        <authorList>
            <person name="Hu T.T."/>
            <person name="Eisen M.B."/>
            <person name="Thornton K.R."/>
            <person name="Andolfatto P."/>
        </authorList>
    </citation>
    <scope>NUCLEOTIDE SEQUENCE [LARGE SCALE GENOMIC DNA]</scope>
    <source>
        <strain evidence="2">W501</strain>
    </source>
</reference>
<organism evidence="2">
    <name type="scientific">Drosophila simulans</name>
    <name type="common">Fruit fly</name>
    <dbReference type="NCBI Taxonomy" id="7240"/>
    <lineage>
        <taxon>Eukaryota</taxon>
        <taxon>Metazoa</taxon>
        <taxon>Ecdysozoa</taxon>
        <taxon>Arthropoda</taxon>
        <taxon>Hexapoda</taxon>
        <taxon>Insecta</taxon>
        <taxon>Pterygota</taxon>
        <taxon>Neoptera</taxon>
        <taxon>Endopterygota</taxon>
        <taxon>Diptera</taxon>
        <taxon>Brachycera</taxon>
        <taxon>Muscomorpha</taxon>
        <taxon>Ephydroidea</taxon>
        <taxon>Drosophilidae</taxon>
        <taxon>Drosophila</taxon>
        <taxon>Sophophora</taxon>
    </lineage>
</organism>
<keyword evidence="1" id="KW-0472">Membrane</keyword>
<accession>A0A0J9RIZ4</accession>
<sequence>MESSLSFLQVNPACLILLVLGISLVDFMVNNWSCPEEDSSWHPSTSTVSAKKNKKCGNETPLVRNYGLRHRAKLLASVKRRLDNQF</sequence>
<reference evidence="2" key="3">
    <citation type="submission" date="2015-04" db="EMBL/GenBank/DDBJ databases">
        <authorList>
            <consortium name="FlyBase"/>
        </authorList>
    </citation>
    <scope>NUCLEOTIDE SEQUENCE</scope>
    <source>
        <strain evidence="2">W501</strain>
    </source>
</reference>
<gene>
    <name evidence="2" type="primary">Dsim\GD29021</name>
    <name evidence="2" type="ORF">Dsimw501_GD29021</name>
</gene>